<reference evidence="1 2" key="1">
    <citation type="submission" date="2015-05" db="EMBL/GenBank/DDBJ databases">
        <title>Evolution of Trichinella species and genotypes.</title>
        <authorList>
            <person name="Korhonen P.K."/>
            <person name="Edoardo P."/>
            <person name="Giuseppe L.R."/>
            <person name="Gasser R.B."/>
        </authorList>
    </citation>
    <scope>NUCLEOTIDE SEQUENCE [LARGE SCALE GENOMIC DNA]</scope>
    <source>
        <strain evidence="1">ISS10</strain>
    </source>
</reference>
<protein>
    <submittedName>
        <fullName evidence="1">Uncharacterized protein</fullName>
    </submittedName>
</protein>
<sequence>MLSQHRAISPKQIFCYNSFIYRCQLNETFLWELYLKFIDNDRGKVESAIIKDMIIKLFLHKKNYQFIPTLKHSTFLKIGCRVLSLSQNGGNLVLHDIAGSGLNHDQTAENSDLLCQILRSLEMHDRSEGNLLQLHDQIAESLDCFY</sequence>
<accession>A0A0V1LJY4</accession>
<proteinExistence type="predicted"/>
<dbReference type="EMBL" id="JYDW01000036">
    <property type="protein sequence ID" value="KRZ59845.1"/>
    <property type="molecule type" value="Genomic_DNA"/>
</dbReference>
<name>A0A0V1LJY4_9BILA</name>
<gene>
    <name evidence="1" type="ORF">T02_6524</name>
</gene>
<dbReference type="AlphaFoldDB" id="A0A0V1LJY4"/>
<keyword evidence="2" id="KW-1185">Reference proteome</keyword>
<evidence type="ECO:0000313" key="2">
    <source>
        <dbReference type="Proteomes" id="UP000054721"/>
    </source>
</evidence>
<comment type="caution">
    <text evidence="1">The sequence shown here is derived from an EMBL/GenBank/DDBJ whole genome shotgun (WGS) entry which is preliminary data.</text>
</comment>
<organism evidence="1 2">
    <name type="scientific">Trichinella nativa</name>
    <dbReference type="NCBI Taxonomy" id="6335"/>
    <lineage>
        <taxon>Eukaryota</taxon>
        <taxon>Metazoa</taxon>
        <taxon>Ecdysozoa</taxon>
        <taxon>Nematoda</taxon>
        <taxon>Enoplea</taxon>
        <taxon>Dorylaimia</taxon>
        <taxon>Trichinellida</taxon>
        <taxon>Trichinellidae</taxon>
        <taxon>Trichinella</taxon>
    </lineage>
</organism>
<dbReference type="Proteomes" id="UP000054721">
    <property type="component" value="Unassembled WGS sequence"/>
</dbReference>
<evidence type="ECO:0000313" key="1">
    <source>
        <dbReference type="EMBL" id="KRZ59845.1"/>
    </source>
</evidence>